<sequence length="480" mass="50226">MRSPFTLSAFIALTLFGCKASAEPTQADTATARRIADSILAAQIEANGVPGMGAAVWRGGALVWSGSVGQADREAQRPVTADTVFRLASVSKLFAVTAAAKLREAGKLDTNAPIGPLLPWLPGRWPPITSAQLAAHISGLPHYQRVDDGRGGHAFKSVREAVGLFQDRALLSAPGTRYEYSTWGITLLSAVVEQAAHRPYLDYLAAQITPGLKIGADRTGADPNASVAYAFADDGRVVRAAPHDYSYSWGGAGLSATMPDLARWGGQILNGKVVSPATLDWMLTPAKLADGSDVREGRYAIGFGWRTLRDSDGQRIAYHAGIAEGARSALALYPTHGLAVSLGSNAIWVSAIEQTAQMLAAPFLAGPLPTGVSAVDCPAGVTGYRGSYAGQEISGSASFGLRDGLCTGTVALEPGNPFGAWLNSFPQRNASALALIGVEPKRGGRFALVTPIGVYDLRSPDGRHYSAALGGSRMLTLTLQ</sequence>
<gene>
    <name evidence="3" type="ORF">FHR20_001936</name>
</gene>
<dbReference type="InterPro" id="IPR050789">
    <property type="entry name" value="Diverse_Enzym_Activities"/>
</dbReference>
<accession>A0A7X5UZX3</accession>
<dbReference type="SUPFAM" id="SSF56601">
    <property type="entry name" value="beta-lactamase/transpeptidase-like"/>
    <property type="match status" value="1"/>
</dbReference>
<reference evidence="3 4" key="1">
    <citation type="submission" date="2020-03" db="EMBL/GenBank/DDBJ databases">
        <title>Genomic Encyclopedia of Type Strains, Phase IV (KMG-IV): sequencing the most valuable type-strain genomes for metagenomic binning, comparative biology and taxonomic classification.</title>
        <authorList>
            <person name="Goeker M."/>
        </authorList>
    </citation>
    <scope>NUCLEOTIDE SEQUENCE [LARGE SCALE GENOMIC DNA]</scope>
    <source>
        <strain evidence="3 4">DSM 4733</strain>
    </source>
</reference>
<feature type="chain" id="PRO_5031574288" evidence="1">
    <location>
        <begin position="23"/>
        <end position="480"/>
    </location>
</feature>
<dbReference type="PROSITE" id="PS51257">
    <property type="entry name" value="PROKAR_LIPOPROTEIN"/>
    <property type="match status" value="1"/>
</dbReference>
<dbReference type="RefSeq" id="WP_167299294.1">
    <property type="nucleotide sequence ID" value="NZ_JAASQV010000001.1"/>
</dbReference>
<keyword evidence="1" id="KW-0732">Signal</keyword>
<comment type="caution">
    <text evidence="3">The sequence shown here is derived from an EMBL/GenBank/DDBJ whole genome shotgun (WGS) entry which is preliminary data.</text>
</comment>
<dbReference type="PANTHER" id="PTHR43283:SF18">
    <property type="match status" value="1"/>
</dbReference>
<dbReference type="InterPro" id="IPR012338">
    <property type="entry name" value="Beta-lactam/transpept-like"/>
</dbReference>
<keyword evidence="4" id="KW-1185">Reference proteome</keyword>
<proteinExistence type="predicted"/>
<organism evidence="3 4">
    <name type="scientific">Sphingomonas leidyi</name>
    <dbReference type="NCBI Taxonomy" id="68569"/>
    <lineage>
        <taxon>Bacteria</taxon>
        <taxon>Pseudomonadati</taxon>
        <taxon>Pseudomonadota</taxon>
        <taxon>Alphaproteobacteria</taxon>
        <taxon>Sphingomonadales</taxon>
        <taxon>Sphingomonadaceae</taxon>
        <taxon>Sphingomonas</taxon>
    </lineage>
</organism>
<feature type="domain" description="Beta-lactamase-related" evidence="2">
    <location>
        <begin position="37"/>
        <end position="345"/>
    </location>
</feature>
<feature type="signal peptide" evidence="1">
    <location>
        <begin position="1"/>
        <end position="22"/>
    </location>
</feature>
<evidence type="ECO:0000313" key="4">
    <source>
        <dbReference type="Proteomes" id="UP000564677"/>
    </source>
</evidence>
<dbReference type="PANTHER" id="PTHR43283">
    <property type="entry name" value="BETA-LACTAMASE-RELATED"/>
    <property type="match status" value="1"/>
</dbReference>
<dbReference type="Pfam" id="PF00144">
    <property type="entry name" value="Beta-lactamase"/>
    <property type="match status" value="1"/>
</dbReference>
<evidence type="ECO:0000259" key="2">
    <source>
        <dbReference type="Pfam" id="PF00144"/>
    </source>
</evidence>
<evidence type="ECO:0000313" key="3">
    <source>
        <dbReference type="EMBL" id="NIJ65005.1"/>
    </source>
</evidence>
<evidence type="ECO:0000256" key="1">
    <source>
        <dbReference type="SAM" id="SignalP"/>
    </source>
</evidence>
<dbReference type="Gene3D" id="3.40.710.10">
    <property type="entry name" value="DD-peptidase/beta-lactamase superfamily"/>
    <property type="match status" value="1"/>
</dbReference>
<protein>
    <submittedName>
        <fullName evidence="3">CubicO group peptidase (Beta-lactamase class C family)</fullName>
    </submittedName>
</protein>
<dbReference type="InterPro" id="IPR001466">
    <property type="entry name" value="Beta-lactam-related"/>
</dbReference>
<dbReference type="Proteomes" id="UP000564677">
    <property type="component" value="Unassembled WGS sequence"/>
</dbReference>
<name>A0A7X5UZX3_9SPHN</name>
<dbReference type="EMBL" id="JAASQV010000001">
    <property type="protein sequence ID" value="NIJ65005.1"/>
    <property type="molecule type" value="Genomic_DNA"/>
</dbReference>
<dbReference type="AlphaFoldDB" id="A0A7X5UZX3"/>